<feature type="repeat" description="TNFR-Cys" evidence="1">
    <location>
        <begin position="38"/>
        <end position="72"/>
    </location>
</feature>
<dbReference type="GO" id="GO:0046642">
    <property type="term" value="P:negative regulation of alpha-beta T cell proliferation"/>
    <property type="evidence" value="ECO:0007669"/>
    <property type="project" value="TreeGrafter"/>
</dbReference>
<feature type="disulfide bond" evidence="1">
    <location>
        <begin position="54"/>
        <end position="72"/>
    </location>
</feature>
<dbReference type="CDD" id="cd13405">
    <property type="entry name" value="TNFRSF14_teleost"/>
    <property type="match status" value="1"/>
</dbReference>
<keyword evidence="1" id="KW-1015">Disulfide bond</keyword>
<feature type="repeat" description="TNFR-Cys" evidence="1">
    <location>
        <begin position="74"/>
        <end position="116"/>
    </location>
</feature>
<feature type="domain" description="TNFR-Cys" evidence="3">
    <location>
        <begin position="74"/>
        <end position="116"/>
    </location>
</feature>
<keyword evidence="2" id="KW-0812">Transmembrane</keyword>
<evidence type="ECO:0000313" key="4">
    <source>
        <dbReference type="Ensembl" id="ENSSFOP00015065067.1"/>
    </source>
</evidence>
<dbReference type="Pfam" id="PF00020">
    <property type="entry name" value="TNFR_c6"/>
    <property type="match status" value="1"/>
</dbReference>
<dbReference type="InterPro" id="IPR001368">
    <property type="entry name" value="TNFR/NGFR_Cys_rich_reg"/>
</dbReference>
<dbReference type="Ensembl" id="ENSSFOT00015060767.1">
    <property type="protein sequence ID" value="ENSSFOP00015065067.1"/>
    <property type="gene ID" value="ENSSFOG00015032475.1"/>
</dbReference>
<dbReference type="Gene3D" id="2.10.50.10">
    <property type="entry name" value="Tumor Necrosis Factor Receptor, subunit A, domain 2"/>
    <property type="match status" value="3"/>
</dbReference>
<protein>
    <recommendedName>
        <fullName evidence="3">TNFR-Cys domain-containing protein</fullName>
    </recommendedName>
</protein>
<proteinExistence type="predicted"/>
<reference evidence="4 5" key="1">
    <citation type="submission" date="2019-04" db="EMBL/GenBank/DDBJ databases">
        <authorList>
            <consortium name="Wellcome Sanger Institute Data Sharing"/>
        </authorList>
    </citation>
    <scope>NUCLEOTIDE SEQUENCE [LARGE SCALE GENOMIC DNA]</scope>
</reference>
<dbReference type="Proteomes" id="UP000694397">
    <property type="component" value="Chromosome 2"/>
</dbReference>
<organism evidence="4 5">
    <name type="scientific">Scleropages formosus</name>
    <name type="common">Asian bonytongue</name>
    <name type="synonym">Osteoglossum formosum</name>
    <dbReference type="NCBI Taxonomy" id="113540"/>
    <lineage>
        <taxon>Eukaryota</taxon>
        <taxon>Metazoa</taxon>
        <taxon>Chordata</taxon>
        <taxon>Craniata</taxon>
        <taxon>Vertebrata</taxon>
        <taxon>Euteleostomi</taxon>
        <taxon>Actinopterygii</taxon>
        <taxon>Neopterygii</taxon>
        <taxon>Teleostei</taxon>
        <taxon>Osteoglossocephala</taxon>
        <taxon>Osteoglossomorpha</taxon>
        <taxon>Osteoglossiformes</taxon>
        <taxon>Osteoglossidae</taxon>
        <taxon>Scleropages</taxon>
    </lineage>
</organism>
<feature type="transmembrane region" description="Helical" evidence="2">
    <location>
        <begin position="205"/>
        <end position="229"/>
    </location>
</feature>
<dbReference type="PROSITE" id="PS50050">
    <property type="entry name" value="TNFR_NGFR_2"/>
    <property type="match status" value="2"/>
</dbReference>
<dbReference type="GO" id="GO:2000406">
    <property type="term" value="P:positive regulation of T cell migration"/>
    <property type="evidence" value="ECO:0007669"/>
    <property type="project" value="TreeGrafter"/>
</dbReference>
<comment type="caution">
    <text evidence="1">Lacks conserved residue(s) required for the propagation of feature annotation.</text>
</comment>
<dbReference type="GeneTree" id="ENSGT00950000183126"/>
<dbReference type="PROSITE" id="PS00652">
    <property type="entry name" value="TNFR_NGFR_1"/>
    <property type="match status" value="2"/>
</dbReference>
<evidence type="ECO:0000313" key="5">
    <source>
        <dbReference type="Proteomes" id="UP000694397"/>
    </source>
</evidence>
<evidence type="ECO:0000259" key="3">
    <source>
        <dbReference type="PROSITE" id="PS50050"/>
    </source>
</evidence>
<reference evidence="4" key="3">
    <citation type="submission" date="2025-09" db="UniProtKB">
        <authorList>
            <consortium name="Ensembl"/>
        </authorList>
    </citation>
    <scope>IDENTIFICATION</scope>
</reference>
<dbReference type="SUPFAM" id="SSF57586">
    <property type="entry name" value="TNF receptor-like"/>
    <property type="match status" value="2"/>
</dbReference>
<dbReference type="PANTHER" id="PTHR46838:SF1">
    <property type="entry name" value="TUMOR NECROSIS FACTOR RECEPTOR SUPERFAMILY MEMBER 14"/>
    <property type="match status" value="1"/>
</dbReference>
<evidence type="ECO:0000256" key="1">
    <source>
        <dbReference type="PROSITE-ProRule" id="PRU00206"/>
    </source>
</evidence>
<name>A0A8C9VUW9_SCLFO</name>
<keyword evidence="5" id="KW-1185">Reference proteome</keyword>
<dbReference type="GO" id="GO:0002720">
    <property type="term" value="P:positive regulation of cytokine production involved in immune response"/>
    <property type="evidence" value="ECO:0007669"/>
    <property type="project" value="TreeGrafter"/>
</dbReference>
<sequence length="275" mass="29676">MATSQTLEIFPSMDLDMMFYQAICAVFLMILKSTLCSPCDRAEYETNGECCPMCSPGTRVYRHCTEFTSTSCVPCIGATFTNRPNGLSYCFPCAVCDQGLGLKTMTECTASSDTVCGVLEGNYCTDPYEGGCRAARKHTTCKPGDFIKHPGTDSTDTECEICPENSFSSGSSTSCTPHTDCQSKGLPTVKPGDSVSDSQCGEKNWAPLIVGIVLGIILVLLLVGGVKLYKSRVCPKKNNSSKPGPLQQDQECQLQQSEESEVVQKQIPAQILINC</sequence>
<dbReference type="FunFam" id="2.10.50.10:FF:000007">
    <property type="entry name" value="TNF receptor superfamily member 14"/>
    <property type="match status" value="1"/>
</dbReference>
<dbReference type="PANTHER" id="PTHR46838">
    <property type="entry name" value="TUMOR NECROSIS FACTOR RECEPTOR SUPERFAMILY MEMBER 14"/>
    <property type="match status" value="1"/>
</dbReference>
<reference evidence="4" key="2">
    <citation type="submission" date="2025-08" db="UniProtKB">
        <authorList>
            <consortium name="Ensembl"/>
        </authorList>
    </citation>
    <scope>IDENTIFICATION</scope>
</reference>
<keyword evidence="2" id="KW-1133">Transmembrane helix</keyword>
<dbReference type="SMART" id="SM00208">
    <property type="entry name" value="TNFR"/>
    <property type="match status" value="4"/>
</dbReference>
<feature type="domain" description="TNFR-Cys" evidence="3">
    <location>
        <begin position="38"/>
        <end position="72"/>
    </location>
</feature>
<evidence type="ECO:0000256" key="2">
    <source>
        <dbReference type="SAM" id="Phobius"/>
    </source>
</evidence>
<keyword evidence="2" id="KW-0472">Membrane</keyword>
<accession>A0A8C9VUW9</accession>
<feature type="disulfide bond" evidence="1">
    <location>
        <begin position="75"/>
        <end position="90"/>
    </location>
</feature>
<dbReference type="GO" id="GO:0050830">
    <property type="term" value="P:defense response to Gram-positive bacterium"/>
    <property type="evidence" value="ECO:0007669"/>
    <property type="project" value="TreeGrafter"/>
</dbReference>
<dbReference type="GO" id="GO:0009897">
    <property type="term" value="C:external side of plasma membrane"/>
    <property type="evidence" value="ECO:0007669"/>
    <property type="project" value="TreeGrafter"/>
</dbReference>
<feature type="disulfide bond" evidence="1">
    <location>
        <begin position="51"/>
        <end position="64"/>
    </location>
</feature>
<dbReference type="OrthoDB" id="10031141at2759"/>
<dbReference type="GO" id="GO:0050829">
    <property type="term" value="P:defense response to Gram-negative bacterium"/>
    <property type="evidence" value="ECO:0007669"/>
    <property type="project" value="TreeGrafter"/>
</dbReference>
<dbReference type="AlphaFoldDB" id="A0A8C9VUW9"/>